<evidence type="ECO:0000256" key="1">
    <source>
        <dbReference type="ARBA" id="ARBA00004167"/>
    </source>
</evidence>
<feature type="transmembrane region" description="Helical" evidence="6">
    <location>
        <begin position="34"/>
        <end position="59"/>
    </location>
</feature>
<protein>
    <recommendedName>
        <fullName evidence="3">Protein QmcA</fullName>
    </recommendedName>
</protein>
<dbReference type="eggNOG" id="COG0330">
    <property type="taxonomic scope" value="Bacteria"/>
</dbReference>
<keyword evidence="6" id="KW-1133">Transmembrane helix</keyword>
<evidence type="ECO:0000313" key="9">
    <source>
        <dbReference type="Proteomes" id="UP000001369"/>
    </source>
</evidence>
<keyword evidence="6" id="KW-0812">Transmembrane</keyword>
<dbReference type="AlphaFoldDB" id="C1DWR1"/>
<dbReference type="OrthoDB" id="9809197at2"/>
<dbReference type="SUPFAM" id="SSF117892">
    <property type="entry name" value="Band 7/SPFH domain"/>
    <property type="match status" value="1"/>
</dbReference>
<dbReference type="EMBL" id="CP001229">
    <property type="protein sequence ID" value="ACN98335.1"/>
    <property type="molecule type" value="Genomic_DNA"/>
</dbReference>
<dbReference type="InterPro" id="IPR036013">
    <property type="entry name" value="Band_7/SPFH_dom_sf"/>
</dbReference>
<evidence type="ECO:0000256" key="6">
    <source>
        <dbReference type="SAM" id="Phobius"/>
    </source>
</evidence>
<dbReference type="InterPro" id="IPR043202">
    <property type="entry name" value="Band-7_stomatin-like"/>
</dbReference>
<dbReference type="Pfam" id="PF01145">
    <property type="entry name" value="Band_7"/>
    <property type="match status" value="1"/>
</dbReference>
<feature type="transmembrane region" description="Helical" evidence="6">
    <location>
        <begin position="7"/>
        <end position="28"/>
    </location>
</feature>
<accession>C1DWR1</accession>
<keyword evidence="4 6" id="KW-0472">Membrane</keyword>
<gene>
    <name evidence="8" type="ordered locus">SULAZ_1585</name>
</gene>
<dbReference type="Proteomes" id="UP000001369">
    <property type="component" value="Chromosome"/>
</dbReference>
<dbReference type="SMART" id="SM00244">
    <property type="entry name" value="PHB"/>
    <property type="match status" value="1"/>
</dbReference>
<dbReference type="PROSITE" id="PS01270">
    <property type="entry name" value="BAND_7"/>
    <property type="match status" value="1"/>
</dbReference>
<comment type="similarity">
    <text evidence="2">Belongs to the band 7/mec-2 family.</text>
</comment>
<reference evidence="8 9" key="1">
    <citation type="journal article" date="2009" name="J. Bacteriol.">
        <title>Complete and draft genome sequences of six members of the Aquificales.</title>
        <authorList>
            <person name="Reysenbach A.L."/>
            <person name="Hamamura N."/>
            <person name="Podar M."/>
            <person name="Griffiths E."/>
            <person name="Ferreira S."/>
            <person name="Hochstein R."/>
            <person name="Heidelberg J."/>
            <person name="Johnson J."/>
            <person name="Mead D."/>
            <person name="Pohorille A."/>
            <person name="Sarmiento M."/>
            <person name="Schweighofer K."/>
            <person name="Seshadri R."/>
            <person name="Voytek M.A."/>
        </authorList>
    </citation>
    <scope>NUCLEOTIDE SEQUENCE [LARGE SCALE GENOMIC DNA]</scope>
    <source>
        <strain evidence="9">Az-Fu1 / DSM 15241 / OCM 825</strain>
    </source>
</reference>
<proteinExistence type="inferred from homology"/>
<evidence type="ECO:0000256" key="2">
    <source>
        <dbReference type="ARBA" id="ARBA00008164"/>
    </source>
</evidence>
<dbReference type="HOGENOM" id="CLU_024949_3_3_0"/>
<dbReference type="RefSeq" id="WP_012673660.1">
    <property type="nucleotide sequence ID" value="NC_012438.1"/>
</dbReference>
<comment type="subcellular location">
    <subcellularLocation>
        <location evidence="1">Membrane</location>
        <topology evidence="1">Single-pass membrane protein</topology>
    </subcellularLocation>
</comment>
<evidence type="ECO:0000313" key="8">
    <source>
        <dbReference type="EMBL" id="ACN98335.1"/>
    </source>
</evidence>
<sequence>MKDLIPFLIFAVIFIVSILGFDNIVSLLSEFGGVIAMVGFLPILVVLLIVFVATSVKIVNEYERAVIFRLGRVLGKAKGPGLFILIPFIDKMVKVDLRVVTMDVPTQDVITKDNVSVQVDAVVYFKVIDPIKAVVNVENYLYATSQISQTTLRSVCGQAEFDELLSQRDKINAKLQEIIDQETDQWGVKVVAVELKRIDITEELKRAIARQAEAERERRAKVIQAEAEYQAAQKLTEAAELLAKHPLAIQLRYLETISTVGQYSSNTILLPLPVELLDIIKSYKTDKKEC</sequence>
<dbReference type="Gene3D" id="6.10.250.2090">
    <property type="match status" value="1"/>
</dbReference>
<dbReference type="KEGG" id="saf:SULAZ_1585"/>
<keyword evidence="9" id="KW-1185">Reference proteome</keyword>
<dbReference type="PRINTS" id="PR00721">
    <property type="entry name" value="STOMATIN"/>
</dbReference>
<dbReference type="InterPro" id="IPR018080">
    <property type="entry name" value="Band_7/stomatin-like_CS"/>
</dbReference>
<dbReference type="InterPro" id="IPR001107">
    <property type="entry name" value="Band_7"/>
</dbReference>
<dbReference type="GO" id="GO:0005886">
    <property type="term" value="C:plasma membrane"/>
    <property type="evidence" value="ECO:0007669"/>
    <property type="project" value="InterPro"/>
</dbReference>
<dbReference type="FunFam" id="3.30.479.30:FF:000004">
    <property type="entry name" value="Putative membrane protease family, stomatin"/>
    <property type="match status" value="1"/>
</dbReference>
<evidence type="ECO:0000256" key="4">
    <source>
        <dbReference type="ARBA" id="ARBA00023136"/>
    </source>
</evidence>
<name>C1DWR1_SULAA</name>
<dbReference type="Gene3D" id="3.30.479.30">
    <property type="entry name" value="Band 7 domain"/>
    <property type="match status" value="1"/>
</dbReference>
<feature type="coiled-coil region" evidence="5">
    <location>
        <begin position="161"/>
        <end position="217"/>
    </location>
</feature>
<organism evidence="8 9">
    <name type="scientific">Sulfurihydrogenibium azorense (strain DSM 15241 / OCM 825 / Az-Fu1)</name>
    <dbReference type="NCBI Taxonomy" id="204536"/>
    <lineage>
        <taxon>Bacteria</taxon>
        <taxon>Pseudomonadati</taxon>
        <taxon>Aquificota</taxon>
        <taxon>Aquificia</taxon>
        <taxon>Aquificales</taxon>
        <taxon>Hydrogenothermaceae</taxon>
        <taxon>Sulfurihydrogenibium</taxon>
    </lineage>
</organism>
<dbReference type="GO" id="GO:0098552">
    <property type="term" value="C:side of membrane"/>
    <property type="evidence" value="ECO:0007669"/>
    <property type="project" value="UniProtKB-ARBA"/>
</dbReference>
<dbReference type="STRING" id="204536.SULAZ_1585"/>
<evidence type="ECO:0000256" key="3">
    <source>
        <dbReference type="ARBA" id="ARBA00017055"/>
    </source>
</evidence>
<keyword evidence="5" id="KW-0175">Coiled coil</keyword>
<dbReference type="CDD" id="cd08826">
    <property type="entry name" value="SPFH_eoslipins_u1"/>
    <property type="match status" value="1"/>
</dbReference>
<dbReference type="InterPro" id="IPR001972">
    <property type="entry name" value="Stomatin_HflK_fam"/>
</dbReference>
<dbReference type="PANTHER" id="PTHR10264:SF19">
    <property type="entry name" value="AT06885P-RELATED"/>
    <property type="match status" value="1"/>
</dbReference>
<evidence type="ECO:0000259" key="7">
    <source>
        <dbReference type="SMART" id="SM00244"/>
    </source>
</evidence>
<evidence type="ECO:0000256" key="5">
    <source>
        <dbReference type="SAM" id="Coils"/>
    </source>
</evidence>
<dbReference type="PANTHER" id="PTHR10264">
    <property type="entry name" value="BAND 7 PROTEIN-RELATED"/>
    <property type="match status" value="1"/>
</dbReference>
<feature type="domain" description="Band 7" evidence="7">
    <location>
        <begin position="54"/>
        <end position="212"/>
    </location>
</feature>